<dbReference type="AlphaFoldDB" id="A0AAN7HP32"/>
<evidence type="ECO:0000256" key="1">
    <source>
        <dbReference type="ARBA" id="ARBA00006298"/>
    </source>
</evidence>
<comment type="similarity">
    <text evidence="1">Belongs to the MDM20/NAA25 family.</text>
</comment>
<evidence type="ECO:0000313" key="3">
    <source>
        <dbReference type="Proteomes" id="UP001303647"/>
    </source>
</evidence>
<protein>
    <submittedName>
        <fullName evidence="2">N-acetyltransferase B complex non catalytic subunit-domain-containing protein</fullName>
    </submittedName>
</protein>
<proteinExistence type="inferred from homology"/>
<gene>
    <name evidence="2" type="ORF">C7999DRAFT_31997</name>
</gene>
<dbReference type="InterPro" id="IPR019183">
    <property type="entry name" value="NAA25_NatB_aux_su"/>
</dbReference>
<organism evidence="2 3">
    <name type="scientific">Corynascus novoguineensis</name>
    <dbReference type="NCBI Taxonomy" id="1126955"/>
    <lineage>
        <taxon>Eukaryota</taxon>
        <taxon>Fungi</taxon>
        <taxon>Dikarya</taxon>
        <taxon>Ascomycota</taxon>
        <taxon>Pezizomycotina</taxon>
        <taxon>Sordariomycetes</taxon>
        <taxon>Sordariomycetidae</taxon>
        <taxon>Sordariales</taxon>
        <taxon>Chaetomiaceae</taxon>
        <taxon>Corynascus</taxon>
    </lineage>
</organism>
<dbReference type="PANTHER" id="PTHR22767:SF3">
    <property type="entry name" value="N-ALPHA-ACETYLTRANSFERASE 25, NATB AUXILIARY SUBUNIT"/>
    <property type="match status" value="1"/>
</dbReference>
<name>A0AAN7HP32_9PEZI</name>
<sequence>MAPYRYGPPALKSSVDVQLQTAFSDGNWHTVIRLATKRASTLKDPYYEAIKVCAESQLDGTAEKCGALVAIDELVKNKKTPDLDTIELYEWACRDFFDYDVEYADTLGPLRARWAKANPSSPLAMQCLQACLERWDLVSAQQIATSLDKAHANTADRRYMFWNIILTYLLSISPQCTDASRKVYSLLAVRQLERAADLTENSEKLEPTDRGLLTEEEVCLYYRVLRSHGTKEDFISRVKSPKLGAIGQLKEGKKLLLCETLDTLETWGEWDLIYQLCREALSLGLDGGTTPFLVCDLQIWRKFAAAASKVADSESALGEVQTILNKYIEIKDTASAMYKKNLSLALLEATFRLPAAALNPNRDKTGLSPRVVQIGLFLDQYFERLSAFDDVKGYVAELGFDEIKTLMEDVLPKMLGEDVDKARKAVLNALESRLRYLLTTCPQTLSPQPSVVDGETQDKPFQCRLCDNPASIPCESCLKKILLDASKAYKEIRGDKELVDSIPRLDKDPRLDLALVMGTSLLKLSGLRPRTTDVIRPLWQTVDAGLFLQAVLLLDAQLKETPGDTELRLLLVQLYLLLGCASYAYQLWTPLDVKRTIQDALSPLFFDRISSLSPGLFHGTRPLMEPLRSFYSHNLGDRSPVRIWDAFSAGSYTSILDIVRYDGNLRRSCTVMMTLVEERRATRCYGGKIDVEIEEHFLTENIDDNTTLVNNTDYGPFPNLESTHGPPVHEYLRLGPGLSNERSHLAFLSEQYLDLLLYKPPKDYRPSKQTEVALRDREYTLETLSRLSNSLTDFLHQPTTPSRLTVAETTYYTVLSLLAAALLIALSTPRSDPVPKTLSLLTGSIKSAIASLRTDFFSLPSSPSTAASKMTPDKTTTITRKGGRLPGVSPSLTEMPTFAALRDAALAVRHSAAFVVAAHDRELARDRSGRSGVHRDVLAEMRALDAAAGKVLGEAKGHVQRLKEVLSEGGWLDRILELAFGGAENEEEGGREDEVARTVEEVIGGRGAAEEWAGRVVESWREGVKGWGMVKME</sequence>
<dbReference type="PANTHER" id="PTHR22767">
    <property type="entry name" value="N-TERMINAL ACETYLTRANSFERASE-RELATED"/>
    <property type="match status" value="1"/>
</dbReference>
<dbReference type="GO" id="GO:0031416">
    <property type="term" value="C:NatB complex"/>
    <property type="evidence" value="ECO:0007669"/>
    <property type="project" value="TreeGrafter"/>
</dbReference>
<accession>A0AAN7HP32</accession>
<reference evidence="2" key="2">
    <citation type="submission" date="2023-05" db="EMBL/GenBank/DDBJ databases">
        <authorList>
            <consortium name="Lawrence Berkeley National Laboratory"/>
            <person name="Steindorff A."/>
            <person name="Hensen N."/>
            <person name="Bonometti L."/>
            <person name="Westerberg I."/>
            <person name="Brannstrom I.O."/>
            <person name="Guillou S."/>
            <person name="Cros-Aarteil S."/>
            <person name="Calhoun S."/>
            <person name="Haridas S."/>
            <person name="Kuo A."/>
            <person name="Mondo S."/>
            <person name="Pangilinan J."/>
            <person name="Riley R."/>
            <person name="Labutti K."/>
            <person name="Andreopoulos B."/>
            <person name="Lipzen A."/>
            <person name="Chen C."/>
            <person name="Yanf M."/>
            <person name="Daum C."/>
            <person name="Ng V."/>
            <person name="Clum A."/>
            <person name="Ohm R."/>
            <person name="Martin F."/>
            <person name="Silar P."/>
            <person name="Natvig D."/>
            <person name="Lalanne C."/>
            <person name="Gautier V."/>
            <person name="Ament-Velasquez S.L."/>
            <person name="Kruys A."/>
            <person name="Hutchinson M.I."/>
            <person name="Powell A.J."/>
            <person name="Barry K."/>
            <person name="Miller A.N."/>
            <person name="Grigoriev I.V."/>
            <person name="Debuchy R."/>
            <person name="Gladieux P."/>
            <person name="Thoren M.H."/>
            <person name="Johannesson H."/>
        </authorList>
    </citation>
    <scope>NUCLEOTIDE SEQUENCE</scope>
    <source>
        <strain evidence="2">CBS 359.72</strain>
    </source>
</reference>
<dbReference type="Pfam" id="PF09797">
    <property type="entry name" value="NatB_MDM20"/>
    <property type="match status" value="1"/>
</dbReference>
<reference evidence="2" key="1">
    <citation type="journal article" date="2023" name="Mol. Phylogenet. Evol.">
        <title>Genome-scale phylogeny and comparative genomics of the fungal order Sordariales.</title>
        <authorList>
            <person name="Hensen N."/>
            <person name="Bonometti L."/>
            <person name="Westerberg I."/>
            <person name="Brannstrom I.O."/>
            <person name="Guillou S."/>
            <person name="Cros-Aarteil S."/>
            <person name="Calhoun S."/>
            <person name="Haridas S."/>
            <person name="Kuo A."/>
            <person name="Mondo S."/>
            <person name="Pangilinan J."/>
            <person name="Riley R."/>
            <person name="LaButti K."/>
            <person name="Andreopoulos B."/>
            <person name="Lipzen A."/>
            <person name="Chen C."/>
            <person name="Yan M."/>
            <person name="Daum C."/>
            <person name="Ng V."/>
            <person name="Clum A."/>
            <person name="Steindorff A."/>
            <person name="Ohm R.A."/>
            <person name="Martin F."/>
            <person name="Silar P."/>
            <person name="Natvig D.O."/>
            <person name="Lalanne C."/>
            <person name="Gautier V."/>
            <person name="Ament-Velasquez S.L."/>
            <person name="Kruys A."/>
            <person name="Hutchinson M.I."/>
            <person name="Powell A.J."/>
            <person name="Barry K."/>
            <person name="Miller A.N."/>
            <person name="Grigoriev I.V."/>
            <person name="Debuchy R."/>
            <person name="Gladieux P."/>
            <person name="Hiltunen Thoren M."/>
            <person name="Johannesson H."/>
        </authorList>
    </citation>
    <scope>NUCLEOTIDE SEQUENCE</scope>
    <source>
        <strain evidence="2">CBS 359.72</strain>
    </source>
</reference>
<keyword evidence="3" id="KW-1185">Reference proteome</keyword>
<comment type="caution">
    <text evidence="2">The sequence shown here is derived from an EMBL/GenBank/DDBJ whole genome shotgun (WGS) entry which is preliminary data.</text>
</comment>
<evidence type="ECO:0000313" key="2">
    <source>
        <dbReference type="EMBL" id="KAK4247578.1"/>
    </source>
</evidence>
<dbReference type="EMBL" id="MU857651">
    <property type="protein sequence ID" value="KAK4247578.1"/>
    <property type="molecule type" value="Genomic_DNA"/>
</dbReference>
<dbReference type="Proteomes" id="UP001303647">
    <property type="component" value="Unassembled WGS sequence"/>
</dbReference>